<gene>
    <name evidence="1" type="ORF">OUO13_03155</name>
</gene>
<organism evidence="1 2">
    <name type="scientific">Parathalassolituus penaei</name>
    <dbReference type="NCBI Taxonomy" id="2997323"/>
    <lineage>
        <taxon>Bacteria</taxon>
        <taxon>Pseudomonadati</taxon>
        <taxon>Pseudomonadota</taxon>
        <taxon>Gammaproteobacteria</taxon>
        <taxon>Oceanospirillales</taxon>
        <taxon>Oceanospirillaceae</taxon>
        <taxon>Parathalassolituus</taxon>
    </lineage>
</organism>
<reference evidence="1" key="1">
    <citation type="submission" date="2022-11" db="EMBL/GenBank/DDBJ databases">
        <title>Parathalassolutuus dongxingensis gen. nov., sp. nov., a novel member of family Oceanospirillaceae isolated from a coastal shrimp pond in Guangxi, China.</title>
        <authorList>
            <person name="Chen H."/>
        </authorList>
    </citation>
    <scope>NUCLEOTIDE SEQUENCE</scope>
    <source>
        <strain evidence="1">G-43</strain>
    </source>
</reference>
<dbReference type="RefSeq" id="WP_283172388.1">
    <property type="nucleotide sequence ID" value="NZ_JAPNOA010000016.1"/>
</dbReference>
<protein>
    <submittedName>
        <fullName evidence="1">Uncharacterized protein</fullName>
    </submittedName>
</protein>
<dbReference type="EMBL" id="JAPNOA010000016">
    <property type="protein sequence ID" value="MCY0964170.1"/>
    <property type="molecule type" value="Genomic_DNA"/>
</dbReference>
<proteinExistence type="predicted"/>
<dbReference type="Proteomes" id="UP001150830">
    <property type="component" value="Unassembled WGS sequence"/>
</dbReference>
<name>A0A9X3EBH8_9GAMM</name>
<accession>A0A9X3EBH8</accession>
<comment type="caution">
    <text evidence="1">The sequence shown here is derived from an EMBL/GenBank/DDBJ whole genome shotgun (WGS) entry which is preliminary data.</text>
</comment>
<sequence length="272" mass="29323">MLEVVRRQYLQAMGISLWLPREELANSAPSRLLPLVGSSHTGPDEGRLAVAAAVARHQASGLLQDAAPTAAAPVQRPALREVAREPQAAATLVQDVNQRLTSAPSTAPATVPVPAAVVETAKAPEVPEDADTSTDLTPPRFLLLFVRVGGAGVWVCDDPMAVRDMQQLAARVAAVMGMAQVQTEVSEFRWPFIENAREDQSASVACQALKAQWQHLASQGVKYAIAMGQQAAHWLPRGGAEGLWLPASVADILRSARHKRDLWQYLLQRSQL</sequence>
<evidence type="ECO:0000313" key="1">
    <source>
        <dbReference type="EMBL" id="MCY0964170.1"/>
    </source>
</evidence>
<evidence type="ECO:0000313" key="2">
    <source>
        <dbReference type="Proteomes" id="UP001150830"/>
    </source>
</evidence>
<keyword evidence="2" id="KW-1185">Reference proteome</keyword>
<dbReference type="AlphaFoldDB" id="A0A9X3EBH8"/>